<sequence>MSLNDRNRSRRMGCFMTPVLPFPRVQVKRKPIVCKQGSAKQLWGRVKKAVPLSRAFADRYGDSALISTGPQRYKLVCPFHNDKNPSLHINDDMGTFHCFGCGASGSIIDLEQLAAGHRSIAHALKSLASRYQPIANALLTASFKTPQGSPEEIEEASAENEPVQQQKIPRRVIITHKAIAYDVLRDATLVYQRVLWDPAAPAGLQYFMRERKLSAPTLRAFACGYAPPSTQADFLLCTLRDMGYPAEHLAIAGVARSPRENLCFDIFRDRVITPIRDIKGQTIALAGRALPNASKNAPKYINSPETFLFKKKQTLFGADIAKTAPSANSKNGYIVVVEGYMDVMTIFDRTQGRIACVATMGTAVTLEQLHSAYQLLTDCADGRVIVNFDNDEAGIKAVQRICESVILGAACAHAIYVALPPSPVKDADEFMREVGTPNEYVTYLLDTARPWYEWYGNTIVQKEVERLLDPSTDTNVADDLGITPEDMGSVGIAQSGQQFDFILADFMRRQRDDMLASFGAPPEVDEICGVKKLKRAPCSRKVLDELASVVNSANRTLPGLNVSALVHSWSDSLSLGEPAKLMRMYTYILKRYKELSRPWRHLSVPVQVQWLPTPPWILKELKKSKKIAQKKASLSSMGEKEEDIKVSPKELKRIRERIQFQERYILPGLKERRCEQSKLTKSAPRRAAEEFILRTLIFAEEIDRIDAMEILIGAIIRCAEKKLPFWTSKERESLFEYISELEGAPTVEEMVAYLEEMDWWCQEVENMFTPIDVETDPEWAAIRQLEIDHPIDVVKACAYSVERMAGMVASRNAIEESGDIMQRLVQEQAAAASTDDASREDFVMHSRQLIDRSNELSKSIDRTAYLNPEEAAEREEAMKEVNTRLRKAELKEKLLEDIESGDFSPPERRDIASKTEGTK</sequence>
<evidence type="ECO:0000256" key="2">
    <source>
        <dbReference type="ARBA" id="ARBA00022515"/>
    </source>
</evidence>
<keyword evidence="5" id="KW-0235">DNA replication</keyword>
<dbReference type="InterPro" id="IPR013264">
    <property type="entry name" value="DNAG_N"/>
</dbReference>
<keyword evidence="4" id="KW-0548">Nucleotidyltransferase</keyword>
<dbReference type="Pfam" id="PF08275">
    <property type="entry name" value="DNAG_N"/>
    <property type="match status" value="1"/>
</dbReference>
<evidence type="ECO:0000256" key="5">
    <source>
        <dbReference type="ARBA" id="ARBA00022705"/>
    </source>
</evidence>
<dbReference type="InterPro" id="IPR002694">
    <property type="entry name" value="Znf_CHC2"/>
</dbReference>
<dbReference type="GO" id="GO:0003899">
    <property type="term" value="F:DNA-directed RNA polymerase activity"/>
    <property type="evidence" value="ECO:0007669"/>
    <property type="project" value="InterPro"/>
</dbReference>
<accession>A0A2V3IEW5</accession>
<feature type="region of interest" description="Disordered" evidence="10">
    <location>
        <begin position="895"/>
        <end position="919"/>
    </location>
</feature>
<dbReference type="EMBL" id="NBIV01000280">
    <property type="protein sequence ID" value="PXF40603.1"/>
    <property type="molecule type" value="Genomic_DNA"/>
</dbReference>
<keyword evidence="6" id="KW-0479">Metal-binding</keyword>
<dbReference type="SMART" id="SM00400">
    <property type="entry name" value="ZnF_CHCC"/>
    <property type="match status" value="1"/>
</dbReference>
<dbReference type="Pfam" id="PF13155">
    <property type="entry name" value="Toprim_2"/>
    <property type="match status" value="1"/>
</dbReference>
<dbReference type="SUPFAM" id="SSF57783">
    <property type="entry name" value="Zinc beta-ribbon"/>
    <property type="match status" value="1"/>
</dbReference>
<proteinExistence type="predicted"/>
<feature type="compositionally biased region" description="Basic and acidic residues" evidence="10">
    <location>
        <begin position="905"/>
        <end position="919"/>
    </location>
</feature>
<evidence type="ECO:0000256" key="4">
    <source>
        <dbReference type="ARBA" id="ARBA00022695"/>
    </source>
</evidence>
<name>A0A2V3IEW5_9FLOR</name>
<dbReference type="Gene3D" id="3.90.980.10">
    <property type="entry name" value="DNA primase, catalytic core, N-terminal domain"/>
    <property type="match status" value="1"/>
</dbReference>
<dbReference type="CDD" id="cd03364">
    <property type="entry name" value="TOPRIM_DnaG_primases"/>
    <property type="match status" value="1"/>
</dbReference>
<feature type="domain" description="Toprim" evidence="11">
    <location>
        <begin position="332"/>
        <end position="421"/>
    </location>
</feature>
<evidence type="ECO:0000256" key="10">
    <source>
        <dbReference type="SAM" id="MobiDB-lite"/>
    </source>
</evidence>
<evidence type="ECO:0000256" key="9">
    <source>
        <dbReference type="ARBA" id="ARBA00023163"/>
    </source>
</evidence>
<dbReference type="InterPro" id="IPR036977">
    <property type="entry name" value="DNA_primase_Znf_CHC2"/>
</dbReference>
<dbReference type="InterPro" id="IPR037068">
    <property type="entry name" value="DNA_primase_core_N_sf"/>
</dbReference>
<keyword evidence="2" id="KW-0639">Primosome</keyword>
<dbReference type="SUPFAM" id="SSF56731">
    <property type="entry name" value="DNA primase core"/>
    <property type="match status" value="1"/>
</dbReference>
<dbReference type="GO" id="GO:0003677">
    <property type="term" value="F:DNA binding"/>
    <property type="evidence" value="ECO:0007669"/>
    <property type="project" value="InterPro"/>
</dbReference>
<dbReference type="PROSITE" id="PS50880">
    <property type="entry name" value="TOPRIM"/>
    <property type="match status" value="1"/>
</dbReference>
<dbReference type="InterPro" id="IPR034151">
    <property type="entry name" value="TOPRIM_DnaG_bac"/>
</dbReference>
<dbReference type="AlphaFoldDB" id="A0A2V3IEW5"/>
<keyword evidence="8" id="KW-0862">Zinc</keyword>
<evidence type="ECO:0000256" key="7">
    <source>
        <dbReference type="ARBA" id="ARBA00022771"/>
    </source>
</evidence>
<evidence type="ECO:0000313" key="13">
    <source>
        <dbReference type="Proteomes" id="UP000247409"/>
    </source>
</evidence>
<evidence type="ECO:0000256" key="8">
    <source>
        <dbReference type="ARBA" id="ARBA00022833"/>
    </source>
</evidence>
<keyword evidence="1" id="KW-0240">DNA-directed RNA polymerase</keyword>
<reference evidence="12 13" key="1">
    <citation type="journal article" date="2018" name="Mol. Biol. Evol.">
        <title>Analysis of the draft genome of the red seaweed Gracilariopsis chorda provides insights into genome size evolution in Rhodophyta.</title>
        <authorList>
            <person name="Lee J."/>
            <person name="Yang E.C."/>
            <person name="Graf L."/>
            <person name="Yang J.H."/>
            <person name="Qiu H."/>
            <person name="Zel Zion U."/>
            <person name="Chan C.X."/>
            <person name="Stephens T.G."/>
            <person name="Weber A.P.M."/>
            <person name="Boo G.H."/>
            <person name="Boo S.M."/>
            <person name="Kim K.M."/>
            <person name="Shin Y."/>
            <person name="Jung M."/>
            <person name="Lee S.J."/>
            <person name="Yim H.S."/>
            <person name="Lee J.H."/>
            <person name="Bhattacharya D."/>
            <person name="Yoon H.S."/>
        </authorList>
    </citation>
    <scope>NUCLEOTIDE SEQUENCE [LARGE SCALE GENOMIC DNA]</scope>
    <source>
        <strain evidence="12 13">SKKU-2015</strain>
        <tissue evidence="12">Whole body</tissue>
    </source>
</reference>
<dbReference type="GO" id="GO:0005737">
    <property type="term" value="C:cytoplasm"/>
    <property type="evidence" value="ECO:0007669"/>
    <property type="project" value="TreeGrafter"/>
</dbReference>
<evidence type="ECO:0000256" key="1">
    <source>
        <dbReference type="ARBA" id="ARBA00022478"/>
    </source>
</evidence>
<dbReference type="Gene3D" id="3.40.1360.10">
    <property type="match status" value="1"/>
</dbReference>
<protein>
    <submittedName>
        <fullName evidence="12">DNA primase</fullName>
    </submittedName>
</protein>
<dbReference type="STRING" id="448386.A0A2V3IEW5"/>
<dbReference type="GO" id="GO:0006269">
    <property type="term" value="P:DNA replication, synthesis of primer"/>
    <property type="evidence" value="ECO:0007669"/>
    <property type="project" value="UniProtKB-KW"/>
</dbReference>
<dbReference type="Pfam" id="PF01807">
    <property type="entry name" value="Zn_ribbon_DnaG"/>
    <property type="match status" value="1"/>
</dbReference>
<evidence type="ECO:0000313" key="12">
    <source>
        <dbReference type="EMBL" id="PXF40603.1"/>
    </source>
</evidence>
<evidence type="ECO:0000259" key="11">
    <source>
        <dbReference type="PROSITE" id="PS50880"/>
    </source>
</evidence>
<dbReference type="SMART" id="SM00493">
    <property type="entry name" value="TOPRIM"/>
    <property type="match status" value="1"/>
</dbReference>
<dbReference type="GO" id="GO:0008270">
    <property type="term" value="F:zinc ion binding"/>
    <property type="evidence" value="ECO:0007669"/>
    <property type="project" value="UniProtKB-KW"/>
</dbReference>
<keyword evidence="13" id="KW-1185">Reference proteome</keyword>
<dbReference type="GO" id="GO:0000428">
    <property type="term" value="C:DNA-directed RNA polymerase complex"/>
    <property type="evidence" value="ECO:0007669"/>
    <property type="project" value="UniProtKB-KW"/>
</dbReference>
<organism evidence="12 13">
    <name type="scientific">Gracilariopsis chorda</name>
    <dbReference type="NCBI Taxonomy" id="448386"/>
    <lineage>
        <taxon>Eukaryota</taxon>
        <taxon>Rhodophyta</taxon>
        <taxon>Florideophyceae</taxon>
        <taxon>Rhodymeniophycidae</taxon>
        <taxon>Gracilariales</taxon>
        <taxon>Gracilariaceae</taxon>
        <taxon>Gracilariopsis</taxon>
    </lineage>
</organism>
<dbReference type="InterPro" id="IPR050219">
    <property type="entry name" value="DnaG_primase"/>
</dbReference>
<dbReference type="OrthoDB" id="10047023at2759"/>
<dbReference type="PANTHER" id="PTHR30313">
    <property type="entry name" value="DNA PRIMASE"/>
    <property type="match status" value="1"/>
</dbReference>
<gene>
    <name evidence="12" type="ORF">BWQ96_09707</name>
</gene>
<dbReference type="Proteomes" id="UP000247409">
    <property type="component" value="Unassembled WGS sequence"/>
</dbReference>
<evidence type="ECO:0000256" key="3">
    <source>
        <dbReference type="ARBA" id="ARBA00022679"/>
    </source>
</evidence>
<evidence type="ECO:0000256" key="6">
    <source>
        <dbReference type="ARBA" id="ARBA00022723"/>
    </source>
</evidence>
<dbReference type="InterPro" id="IPR006171">
    <property type="entry name" value="TOPRIM_dom"/>
</dbReference>
<dbReference type="Gene3D" id="3.90.580.10">
    <property type="entry name" value="Zinc finger, CHC2-type domain"/>
    <property type="match status" value="1"/>
</dbReference>
<keyword evidence="3" id="KW-0808">Transferase</keyword>
<keyword evidence="9" id="KW-0804">Transcription</keyword>
<dbReference type="PANTHER" id="PTHR30313:SF2">
    <property type="entry name" value="DNA PRIMASE"/>
    <property type="match status" value="1"/>
</dbReference>
<keyword evidence="7" id="KW-0863">Zinc-finger</keyword>
<comment type="caution">
    <text evidence="12">The sequence shown here is derived from an EMBL/GenBank/DDBJ whole genome shotgun (WGS) entry which is preliminary data.</text>
</comment>